<name>A0A918CKQ5_9DEIO</name>
<dbReference type="InterPro" id="IPR000594">
    <property type="entry name" value="ThiF_NAD_FAD-bd"/>
</dbReference>
<keyword evidence="3" id="KW-1185">Reference proteome</keyword>
<organism evidence="2 3">
    <name type="scientific">Deinococcus ruber</name>
    <dbReference type="NCBI Taxonomy" id="1848197"/>
    <lineage>
        <taxon>Bacteria</taxon>
        <taxon>Thermotogati</taxon>
        <taxon>Deinococcota</taxon>
        <taxon>Deinococci</taxon>
        <taxon>Deinococcales</taxon>
        <taxon>Deinococcaceae</taxon>
        <taxon>Deinococcus</taxon>
    </lineage>
</organism>
<dbReference type="InterPro" id="IPR045886">
    <property type="entry name" value="ThiF/MoeB/HesA"/>
</dbReference>
<dbReference type="Pfam" id="PF00899">
    <property type="entry name" value="ThiF"/>
    <property type="match status" value="1"/>
</dbReference>
<sequence length="591" mass="65054">MNPWVIEEPRRLLDERDAVTHLQEQTGWLSAAAWGWERETGKVYCEATIVSHSHEYGVRMTYPDLFPALPPEVRPLDSAARWSGHQYNNGTLCLEWGPDNWTPERTGADLLTSTHKLLEMENPQGDESILPQEPPSRHQLTLGQELRSEFVRILATPAWLAQGRALPAGSVGTAAVVSHNRAGRLMHYVVNLTAEGETWTDTTLPAAVRGKNQMHELGFLFRSSLTHTELTRLETVDDIRAILQAAGIEAWPGTENFSLTVQRHHALFLDEHGELHHFLMFEDQDGPHLFKGYSLLDDRGDRRLPPETDLLADKTIAIVGAGSVGSKVAVSLVRSGARRLLLVDPDVMLPGNIVRHALDWHAVGAHKVRALRKQLQLLAPDVVVEEEKVLLAGQESSGVIARVFSKLAKYDLLVDATADPQVFNLLASLAIRAKRPMVWGQVYAGGLGGLVARSRPGRDANPLSMRAAYLAFCQEQDAPVMLVGEDYATRSDQPMVATDADVGVIAHHLAQLALDTLTQDGESAFPQAMYLVGLRRGWIFDAPFQNHFIEVEAAEGTSADTVVELTSQEEAAWAGFLRTLLGGGEHADPFT</sequence>
<dbReference type="AlphaFoldDB" id="A0A918CKQ5"/>
<evidence type="ECO:0000313" key="2">
    <source>
        <dbReference type="EMBL" id="GGR30383.1"/>
    </source>
</evidence>
<dbReference type="SUPFAM" id="SSF69572">
    <property type="entry name" value="Activating enzymes of the ubiquitin-like proteins"/>
    <property type="match status" value="1"/>
</dbReference>
<dbReference type="Gene3D" id="3.40.50.720">
    <property type="entry name" value="NAD(P)-binding Rossmann-like Domain"/>
    <property type="match status" value="1"/>
</dbReference>
<dbReference type="RefSeq" id="WP_189092907.1">
    <property type="nucleotide sequence ID" value="NZ_BMQL01000049.1"/>
</dbReference>
<dbReference type="Proteomes" id="UP000603865">
    <property type="component" value="Unassembled WGS sequence"/>
</dbReference>
<dbReference type="GO" id="GO:0008641">
    <property type="term" value="F:ubiquitin-like modifier activating enzyme activity"/>
    <property type="evidence" value="ECO:0007669"/>
    <property type="project" value="InterPro"/>
</dbReference>
<dbReference type="InterPro" id="IPR016135">
    <property type="entry name" value="UBQ-conjugating_enzyme/RWD"/>
</dbReference>
<proteinExistence type="predicted"/>
<dbReference type="InterPro" id="IPR035985">
    <property type="entry name" value="Ubiquitin-activating_enz"/>
</dbReference>
<reference evidence="2" key="2">
    <citation type="submission" date="2020-09" db="EMBL/GenBank/DDBJ databases">
        <authorList>
            <person name="Sun Q."/>
            <person name="Ohkuma M."/>
        </authorList>
    </citation>
    <scope>NUCLEOTIDE SEQUENCE</scope>
    <source>
        <strain evidence="2">JCM 31311</strain>
    </source>
</reference>
<dbReference type="PANTHER" id="PTHR43267:SF1">
    <property type="entry name" value="TRNA THREONYLCARBAMOYLADENOSINE DEHYDRATASE"/>
    <property type="match status" value="1"/>
</dbReference>
<protein>
    <recommendedName>
        <fullName evidence="1">THIF-type NAD/FAD binding fold domain-containing protein</fullName>
    </recommendedName>
</protein>
<evidence type="ECO:0000259" key="1">
    <source>
        <dbReference type="Pfam" id="PF00899"/>
    </source>
</evidence>
<reference evidence="2" key="1">
    <citation type="journal article" date="2014" name="Int. J. Syst. Evol. Microbiol.">
        <title>Complete genome sequence of Corynebacterium casei LMG S-19264T (=DSM 44701T), isolated from a smear-ripened cheese.</title>
        <authorList>
            <consortium name="US DOE Joint Genome Institute (JGI-PGF)"/>
            <person name="Walter F."/>
            <person name="Albersmeier A."/>
            <person name="Kalinowski J."/>
            <person name="Ruckert C."/>
        </authorList>
    </citation>
    <scope>NUCLEOTIDE SEQUENCE</scope>
    <source>
        <strain evidence="2">JCM 31311</strain>
    </source>
</reference>
<dbReference type="PANTHER" id="PTHR43267">
    <property type="entry name" value="TRNA THREONYLCARBAMOYLADENOSINE DEHYDRATASE"/>
    <property type="match status" value="1"/>
</dbReference>
<gene>
    <name evidence="2" type="ORF">GCM10008957_46480</name>
</gene>
<dbReference type="GO" id="GO:0061503">
    <property type="term" value="F:tRNA threonylcarbamoyladenosine dehydratase"/>
    <property type="evidence" value="ECO:0007669"/>
    <property type="project" value="TreeGrafter"/>
</dbReference>
<comment type="caution">
    <text evidence="2">The sequence shown here is derived from an EMBL/GenBank/DDBJ whole genome shotgun (WGS) entry which is preliminary data.</text>
</comment>
<dbReference type="EMBL" id="BMQL01000049">
    <property type="protein sequence ID" value="GGR30383.1"/>
    <property type="molecule type" value="Genomic_DNA"/>
</dbReference>
<dbReference type="GO" id="GO:0061504">
    <property type="term" value="P:cyclic threonylcarbamoyladenosine biosynthetic process"/>
    <property type="evidence" value="ECO:0007669"/>
    <property type="project" value="TreeGrafter"/>
</dbReference>
<evidence type="ECO:0000313" key="3">
    <source>
        <dbReference type="Proteomes" id="UP000603865"/>
    </source>
</evidence>
<dbReference type="SUPFAM" id="SSF54495">
    <property type="entry name" value="UBC-like"/>
    <property type="match status" value="1"/>
</dbReference>
<dbReference type="Gene3D" id="3.10.110.10">
    <property type="entry name" value="Ubiquitin Conjugating Enzyme"/>
    <property type="match status" value="1"/>
</dbReference>
<accession>A0A918CKQ5</accession>
<feature type="domain" description="THIF-type NAD/FAD binding fold" evidence="1">
    <location>
        <begin position="311"/>
        <end position="527"/>
    </location>
</feature>